<protein>
    <submittedName>
        <fullName evidence="6">Homeobox protein DBX1-like</fullName>
    </submittedName>
</protein>
<keyword evidence="5" id="KW-1185">Reference proteome</keyword>
<evidence type="ECO:0000313" key="6">
    <source>
        <dbReference type="RefSeq" id="XP_005110752.1"/>
    </source>
</evidence>
<dbReference type="InterPro" id="IPR009057">
    <property type="entry name" value="Homeodomain-like_sf"/>
</dbReference>
<proteinExistence type="predicted"/>
<dbReference type="RefSeq" id="XP_005110752.1">
    <property type="nucleotide sequence ID" value="XM_005110695.1"/>
</dbReference>
<feature type="region of interest" description="Disordered" evidence="3">
    <location>
        <begin position="23"/>
        <end position="122"/>
    </location>
</feature>
<feature type="compositionally biased region" description="Acidic residues" evidence="3">
    <location>
        <begin position="109"/>
        <end position="122"/>
    </location>
</feature>
<feature type="compositionally biased region" description="Low complexity" evidence="3">
    <location>
        <begin position="72"/>
        <end position="91"/>
    </location>
</feature>
<organism evidence="5 6">
    <name type="scientific">Aplysia californica</name>
    <name type="common">California sea hare</name>
    <dbReference type="NCBI Taxonomy" id="6500"/>
    <lineage>
        <taxon>Eukaryota</taxon>
        <taxon>Metazoa</taxon>
        <taxon>Spiralia</taxon>
        <taxon>Lophotrochozoa</taxon>
        <taxon>Mollusca</taxon>
        <taxon>Gastropoda</taxon>
        <taxon>Heterobranchia</taxon>
        <taxon>Euthyneura</taxon>
        <taxon>Tectipleura</taxon>
        <taxon>Aplysiida</taxon>
        <taxon>Aplysioidea</taxon>
        <taxon>Aplysiidae</taxon>
        <taxon>Aplysia</taxon>
    </lineage>
</organism>
<feature type="compositionally biased region" description="Polar residues" evidence="3">
    <location>
        <begin position="30"/>
        <end position="46"/>
    </location>
</feature>
<dbReference type="GeneID" id="101853417"/>
<feature type="DNA-binding region" description="Homeobox" evidence="1">
    <location>
        <begin position="3"/>
        <end position="23"/>
    </location>
</feature>
<accession>A0ABM0K7Q0</accession>
<gene>
    <name evidence="6" type="primary">LOC101853417</name>
</gene>
<dbReference type="InterPro" id="IPR051662">
    <property type="entry name" value="H2.0_Homeobox_NeuralPatt"/>
</dbReference>
<dbReference type="PROSITE" id="PS50071">
    <property type="entry name" value="HOMEOBOX_2"/>
    <property type="match status" value="1"/>
</dbReference>
<feature type="compositionally biased region" description="Basic and acidic residues" evidence="3">
    <location>
        <begin position="49"/>
        <end position="59"/>
    </location>
</feature>
<keyword evidence="1 2" id="KW-0238">DNA-binding</keyword>
<dbReference type="SUPFAM" id="SSF46689">
    <property type="entry name" value="Homeodomain-like"/>
    <property type="match status" value="1"/>
</dbReference>
<keyword evidence="1 2" id="KW-0539">Nucleus</keyword>
<feature type="domain" description="Homeobox" evidence="4">
    <location>
        <begin position="1"/>
        <end position="22"/>
    </location>
</feature>
<dbReference type="PANTHER" id="PTHR24331">
    <property type="entry name" value="DBX"/>
    <property type="match status" value="1"/>
</dbReference>
<evidence type="ECO:0000256" key="3">
    <source>
        <dbReference type="SAM" id="MobiDB-lite"/>
    </source>
</evidence>
<keyword evidence="1 2" id="KW-0371">Homeobox</keyword>
<comment type="subcellular location">
    <subcellularLocation>
        <location evidence="1 2">Nucleus</location>
    </subcellularLocation>
</comment>
<dbReference type="PANTHER" id="PTHR24331:SF0">
    <property type="entry name" value="DBX"/>
    <property type="match status" value="1"/>
</dbReference>
<evidence type="ECO:0000256" key="2">
    <source>
        <dbReference type="RuleBase" id="RU000682"/>
    </source>
</evidence>
<dbReference type="Gene3D" id="1.10.10.60">
    <property type="entry name" value="Homeodomain-like"/>
    <property type="match status" value="1"/>
</dbReference>
<evidence type="ECO:0000256" key="1">
    <source>
        <dbReference type="PROSITE-ProRule" id="PRU00108"/>
    </source>
</evidence>
<evidence type="ECO:0000313" key="5">
    <source>
        <dbReference type="Proteomes" id="UP000694888"/>
    </source>
</evidence>
<dbReference type="Proteomes" id="UP000694888">
    <property type="component" value="Unplaced"/>
</dbReference>
<dbReference type="InterPro" id="IPR001356">
    <property type="entry name" value="HD"/>
</dbReference>
<reference evidence="6" key="1">
    <citation type="submission" date="2025-08" db="UniProtKB">
        <authorList>
            <consortium name="RefSeq"/>
        </authorList>
    </citation>
    <scope>IDENTIFICATION</scope>
</reference>
<dbReference type="CDD" id="cd00086">
    <property type="entry name" value="homeodomain"/>
    <property type="match status" value="1"/>
</dbReference>
<name>A0ABM0K7Q0_APLCA</name>
<sequence length="122" mass="13570">MALDDDDVKIWFQNRRMKWRNSKERELLSTGGTRESTLPNKSNPNPDLSDVRETDESKHGLMGVDSMYREQSGSPSASPVSSIPASPVTAVGQESLMHHHHPVAHAQEEESDIDSDEEITVS</sequence>
<evidence type="ECO:0000259" key="4">
    <source>
        <dbReference type="PROSITE" id="PS50071"/>
    </source>
</evidence>
<dbReference type="Pfam" id="PF00046">
    <property type="entry name" value="Homeodomain"/>
    <property type="match status" value="1"/>
</dbReference>